<sequence>SWEGRLLSKAGREVLLKTVAQALPSYAMSVFLLPLDTCSALESMMSKYWWNTNSQDS</sequence>
<organism evidence="1 2">
    <name type="scientific">Cannabis sativa</name>
    <name type="common">Hemp</name>
    <name type="synonym">Marijuana</name>
    <dbReference type="NCBI Taxonomy" id="3483"/>
    <lineage>
        <taxon>Eukaryota</taxon>
        <taxon>Viridiplantae</taxon>
        <taxon>Streptophyta</taxon>
        <taxon>Embryophyta</taxon>
        <taxon>Tracheophyta</taxon>
        <taxon>Spermatophyta</taxon>
        <taxon>Magnoliopsida</taxon>
        <taxon>eudicotyledons</taxon>
        <taxon>Gunneridae</taxon>
        <taxon>Pentapetalae</taxon>
        <taxon>rosids</taxon>
        <taxon>fabids</taxon>
        <taxon>Rosales</taxon>
        <taxon>Cannabaceae</taxon>
        <taxon>Cannabis</taxon>
    </lineage>
</organism>
<name>A0A803PDH6_CANSA</name>
<reference evidence="1" key="1">
    <citation type="submission" date="2018-11" db="EMBL/GenBank/DDBJ databases">
        <authorList>
            <person name="Grassa J C."/>
        </authorList>
    </citation>
    <scope>NUCLEOTIDE SEQUENCE [LARGE SCALE GENOMIC DNA]</scope>
</reference>
<dbReference type="PANTHER" id="PTHR33116">
    <property type="entry name" value="REVERSE TRANSCRIPTASE ZINC-BINDING DOMAIN-CONTAINING PROTEIN-RELATED-RELATED"/>
    <property type="match status" value="1"/>
</dbReference>
<evidence type="ECO:0000313" key="2">
    <source>
        <dbReference type="Proteomes" id="UP000596661"/>
    </source>
</evidence>
<dbReference type="Gramene" id="evm.model.04.1533">
    <property type="protein sequence ID" value="cds.evm.model.04.1533"/>
    <property type="gene ID" value="evm.TU.04.1533"/>
</dbReference>
<evidence type="ECO:0000313" key="1">
    <source>
        <dbReference type="EnsemblPlants" id="cds.evm.model.04.1533"/>
    </source>
</evidence>
<accession>A0A803PDH6</accession>
<dbReference type="OMA" id="SIMAKYW"/>
<dbReference type="EnsemblPlants" id="evm.model.04.1533">
    <property type="protein sequence ID" value="cds.evm.model.04.1533"/>
    <property type="gene ID" value="evm.TU.04.1533"/>
</dbReference>
<dbReference type="AlphaFoldDB" id="A0A803PDH6"/>
<keyword evidence="2" id="KW-1185">Reference proteome</keyword>
<reference evidence="1" key="2">
    <citation type="submission" date="2021-03" db="UniProtKB">
        <authorList>
            <consortium name="EnsemblPlants"/>
        </authorList>
    </citation>
    <scope>IDENTIFICATION</scope>
</reference>
<protein>
    <submittedName>
        <fullName evidence="1">Uncharacterized protein</fullName>
    </submittedName>
</protein>
<dbReference type="EMBL" id="UZAU01000392">
    <property type="status" value="NOT_ANNOTATED_CDS"/>
    <property type="molecule type" value="Genomic_DNA"/>
</dbReference>
<dbReference type="Proteomes" id="UP000596661">
    <property type="component" value="Chromosome 4"/>
</dbReference>
<proteinExistence type="predicted"/>
<dbReference type="PANTHER" id="PTHR33116:SF86">
    <property type="entry name" value="REVERSE TRANSCRIPTASE DOMAIN-CONTAINING PROTEIN"/>
    <property type="match status" value="1"/>
</dbReference>